<dbReference type="Gene3D" id="3.30.200.20">
    <property type="entry name" value="Phosphorylase Kinase, domain 1"/>
    <property type="match status" value="1"/>
</dbReference>
<dbReference type="Proteomes" id="UP000316882">
    <property type="component" value="Unassembled WGS sequence"/>
</dbReference>
<proteinExistence type="predicted"/>
<dbReference type="Pfam" id="PF01636">
    <property type="entry name" value="APH"/>
    <property type="match status" value="1"/>
</dbReference>
<gene>
    <name evidence="2" type="ORF">BPA01_42880</name>
</gene>
<sequence length="306" mass="34657">MTQANPWKAEWDVTQELAQALIYSQFPALSSMRVKRLGDGWDNTVYLVGAKYVFRFPRRKLAVELIGREGRLLPKLAPYVTLPYAKPLFYGEGTPEYPVPFLGYVYVQGEFPVGLTDEQRASSGPLLARFLKRLHAFPVAIAKENGVLADHRALLDVAARKAKMVQLLADPHLPFEESDRSLLMDYLHDLNAKRLQPKEVFMHGDLHFKNMLVTPNGQIAGIVDWGDMCIGHPGCDLNIAYSFLPPEARDDFFREYGEVDEETKLLARLMAVYIPMLIYRQAKDTGDTRVAQEARDIIKRALAESC</sequence>
<dbReference type="InterPro" id="IPR002575">
    <property type="entry name" value="Aminoglycoside_PTrfase"/>
</dbReference>
<dbReference type="GeneID" id="87612383"/>
<dbReference type="EMBL" id="BJMH01000026">
    <property type="protein sequence ID" value="GEB34708.1"/>
    <property type="molecule type" value="Genomic_DNA"/>
</dbReference>
<reference evidence="2 3" key="1">
    <citation type="submission" date="2019-06" db="EMBL/GenBank/DDBJ databases">
        <title>Whole genome shotgun sequence of Brevibacillus parabrevis NBRC 12334.</title>
        <authorList>
            <person name="Hosoyama A."/>
            <person name="Uohara A."/>
            <person name="Ohji S."/>
            <person name="Ichikawa N."/>
        </authorList>
    </citation>
    <scope>NUCLEOTIDE SEQUENCE [LARGE SCALE GENOMIC DNA]</scope>
    <source>
        <strain evidence="2 3">NBRC 12334</strain>
    </source>
</reference>
<dbReference type="AlphaFoldDB" id="A0A4Y3PTJ2"/>
<accession>A0A4Y3PTJ2</accession>
<keyword evidence="3" id="KW-1185">Reference proteome</keyword>
<protein>
    <recommendedName>
        <fullName evidence="1">Aminoglycoside phosphotransferase domain-containing protein</fullName>
    </recommendedName>
</protein>
<dbReference type="InterPro" id="IPR051678">
    <property type="entry name" value="AGP_Transferase"/>
</dbReference>
<feature type="domain" description="Aminoglycoside phosphotransferase" evidence="1">
    <location>
        <begin position="34"/>
        <end position="260"/>
    </location>
</feature>
<dbReference type="PANTHER" id="PTHR21310">
    <property type="entry name" value="AMINOGLYCOSIDE PHOSPHOTRANSFERASE-RELATED-RELATED"/>
    <property type="match status" value="1"/>
</dbReference>
<evidence type="ECO:0000313" key="3">
    <source>
        <dbReference type="Proteomes" id="UP000316882"/>
    </source>
</evidence>
<dbReference type="RefSeq" id="WP_122964885.1">
    <property type="nucleotide sequence ID" value="NZ_BJMH01000026.1"/>
</dbReference>
<dbReference type="SUPFAM" id="SSF56112">
    <property type="entry name" value="Protein kinase-like (PK-like)"/>
    <property type="match status" value="1"/>
</dbReference>
<comment type="caution">
    <text evidence="2">The sequence shown here is derived from an EMBL/GenBank/DDBJ whole genome shotgun (WGS) entry which is preliminary data.</text>
</comment>
<evidence type="ECO:0000313" key="2">
    <source>
        <dbReference type="EMBL" id="GEB34708.1"/>
    </source>
</evidence>
<dbReference type="PANTHER" id="PTHR21310:SF42">
    <property type="entry name" value="BIFUNCTIONAL AAC_APH"/>
    <property type="match status" value="1"/>
</dbReference>
<dbReference type="InterPro" id="IPR011009">
    <property type="entry name" value="Kinase-like_dom_sf"/>
</dbReference>
<dbReference type="Gene3D" id="3.90.1200.10">
    <property type="match status" value="1"/>
</dbReference>
<evidence type="ECO:0000259" key="1">
    <source>
        <dbReference type="Pfam" id="PF01636"/>
    </source>
</evidence>
<organism evidence="2 3">
    <name type="scientific">Brevibacillus parabrevis</name>
    <dbReference type="NCBI Taxonomy" id="54914"/>
    <lineage>
        <taxon>Bacteria</taxon>
        <taxon>Bacillati</taxon>
        <taxon>Bacillota</taxon>
        <taxon>Bacilli</taxon>
        <taxon>Bacillales</taxon>
        <taxon>Paenibacillaceae</taxon>
        <taxon>Brevibacillus</taxon>
    </lineage>
</organism>
<name>A0A4Y3PTJ2_BREPA</name>
<dbReference type="STRING" id="54914.AV540_19200"/>